<keyword evidence="1" id="KW-0175">Coiled coil</keyword>
<sequence>MVASAAHMETLKNRIRDDQAELLDFEVIIATLKSGIREDQAVIGELEATIEALKTRIRDEQAELLDFEVIIATLKCGIREDQAVIGELEATIEALKTRIRENQARLEEGNGGLNHGDIPEVRVTLRKLSPQEYVQRFGLSGPIGQAICELIMKIPDGIIEIYERDDGKVIFKV</sequence>
<dbReference type="Gene3D" id="1.20.5.340">
    <property type="match status" value="1"/>
</dbReference>
<evidence type="ECO:0000313" key="2">
    <source>
        <dbReference type="EMBL" id="KKN43841.1"/>
    </source>
</evidence>
<comment type="caution">
    <text evidence="2">The sequence shown here is derived from an EMBL/GenBank/DDBJ whole genome shotgun (WGS) entry which is preliminary data.</text>
</comment>
<reference evidence="2" key="1">
    <citation type="journal article" date="2015" name="Nature">
        <title>Complex archaea that bridge the gap between prokaryotes and eukaryotes.</title>
        <authorList>
            <person name="Spang A."/>
            <person name="Saw J.H."/>
            <person name="Jorgensen S.L."/>
            <person name="Zaremba-Niedzwiedzka K."/>
            <person name="Martijn J."/>
            <person name="Lind A.E."/>
            <person name="van Eijk R."/>
            <person name="Schleper C."/>
            <person name="Guy L."/>
            <person name="Ettema T.J."/>
        </authorList>
    </citation>
    <scope>NUCLEOTIDE SEQUENCE</scope>
</reference>
<dbReference type="AlphaFoldDB" id="A0A0F9T4B2"/>
<evidence type="ECO:0000256" key="1">
    <source>
        <dbReference type="SAM" id="Coils"/>
    </source>
</evidence>
<accession>A0A0F9T4B2</accession>
<organism evidence="2">
    <name type="scientific">marine sediment metagenome</name>
    <dbReference type="NCBI Taxonomy" id="412755"/>
    <lineage>
        <taxon>unclassified sequences</taxon>
        <taxon>metagenomes</taxon>
        <taxon>ecological metagenomes</taxon>
    </lineage>
</organism>
<name>A0A0F9T4B2_9ZZZZ</name>
<proteinExistence type="predicted"/>
<protein>
    <submittedName>
        <fullName evidence="2">Uncharacterized protein</fullName>
    </submittedName>
</protein>
<gene>
    <name evidence="2" type="ORF">LCGC14_0699330</name>
</gene>
<dbReference type="EMBL" id="LAZR01001485">
    <property type="protein sequence ID" value="KKN43841.1"/>
    <property type="molecule type" value="Genomic_DNA"/>
</dbReference>
<feature type="coiled-coil region" evidence="1">
    <location>
        <begin position="36"/>
        <end position="105"/>
    </location>
</feature>